<comment type="caution">
    <text evidence="2">The sequence shown here is derived from an EMBL/GenBank/DDBJ whole genome shotgun (WGS) entry which is preliminary data.</text>
</comment>
<feature type="region of interest" description="Disordered" evidence="1">
    <location>
        <begin position="322"/>
        <end position="434"/>
    </location>
</feature>
<sequence>MSLCQNLIKPMVVDANEGHHHTHTVVFLHRFPESTTEEELRGKVLSEKLTMNHKTLREQFPSVRWIFPYAKAHARPWNNLTPEDRATVGMKNGSLPYIAQIMLQESDKVGGLDCIILGGMGQTAEAAHDAMTSFPECKMDAYDNADEMSSFLQKTFHAECTELEQLRLAGFVGMHAQNPEITSDVKSRAILSKEVSTMKKKKKKKKKKINATLVAQTPHKFINGGYKVHTKTWDGSRIDDFASFLVAIGVERGLDAKKKSTETLIPKNRDPVKKWDPRDTLSDAQRYAQEILDQKKENEEIKRKLLIRIEADRVERKIKEAREKASRGKVNGKNNWLKPADSVNVLGGVGYRNKLSQEEEEDQAKVQKPSSRRKLKKPDNKQSSSDAFGSTQNIHTIVPKMEFKDKKINPKKKPRRKNNKPQGRRLGLSSEQSN</sequence>
<evidence type="ECO:0000313" key="3">
    <source>
        <dbReference type="Proteomes" id="UP000070121"/>
    </source>
</evidence>
<dbReference type="AlphaFoldDB" id="A0A135TZG7"/>
<accession>A0A135TZG7</accession>
<dbReference type="OrthoDB" id="2418081at2759"/>
<dbReference type="InterPro" id="IPR029058">
    <property type="entry name" value="AB_hydrolase_fold"/>
</dbReference>
<evidence type="ECO:0000256" key="1">
    <source>
        <dbReference type="SAM" id="MobiDB-lite"/>
    </source>
</evidence>
<proteinExistence type="predicted"/>
<organism evidence="2 3">
    <name type="scientific">Colletotrichum salicis</name>
    <dbReference type="NCBI Taxonomy" id="1209931"/>
    <lineage>
        <taxon>Eukaryota</taxon>
        <taxon>Fungi</taxon>
        <taxon>Dikarya</taxon>
        <taxon>Ascomycota</taxon>
        <taxon>Pezizomycotina</taxon>
        <taxon>Sordariomycetes</taxon>
        <taxon>Hypocreomycetidae</taxon>
        <taxon>Glomerellales</taxon>
        <taxon>Glomerellaceae</taxon>
        <taxon>Colletotrichum</taxon>
        <taxon>Colletotrichum acutatum species complex</taxon>
    </lineage>
</organism>
<gene>
    <name evidence="2" type="ORF">CSAL01_12607</name>
</gene>
<name>A0A135TZG7_9PEZI</name>
<reference evidence="2 3" key="1">
    <citation type="submission" date="2014-02" db="EMBL/GenBank/DDBJ databases">
        <title>The genome sequence of Colletotrichum salicis CBS 607.94.</title>
        <authorList>
            <person name="Baroncelli R."/>
            <person name="Thon M.R."/>
        </authorList>
    </citation>
    <scope>NUCLEOTIDE SEQUENCE [LARGE SCALE GENOMIC DNA]</scope>
    <source>
        <strain evidence="2 3">CBS 607.94</strain>
    </source>
</reference>
<evidence type="ECO:0000313" key="2">
    <source>
        <dbReference type="EMBL" id="KXH53545.1"/>
    </source>
</evidence>
<dbReference type="Proteomes" id="UP000070121">
    <property type="component" value="Unassembled WGS sequence"/>
</dbReference>
<feature type="compositionally biased region" description="Polar residues" evidence="1">
    <location>
        <begin position="381"/>
        <end position="395"/>
    </location>
</feature>
<dbReference type="EMBL" id="JFFI01001830">
    <property type="protein sequence ID" value="KXH53545.1"/>
    <property type="molecule type" value="Genomic_DNA"/>
</dbReference>
<protein>
    <submittedName>
        <fullName evidence="2">Uncharacterized protein</fullName>
    </submittedName>
</protein>
<feature type="compositionally biased region" description="Basic residues" evidence="1">
    <location>
        <begin position="409"/>
        <end position="423"/>
    </location>
</feature>
<dbReference type="Gene3D" id="3.40.50.1820">
    <property type="entry name" value="alpha/beta hydrolase"/>
    <property type="match status" value="1"/>
</dbReference>
<keyword evidence="3" id="KW-1185">Reference proteome</keyword>